<reference evidence="2" key="1">
    <citation type="submission" date="2014-09" db="EMBL/GenBank/DDBJ databases">
        <authorList>
            <person name="Sharma Rahul"/>
            <person name="Thines Marco"/>
        </authorList>
    </citation>
    <scope>NUCLEOTIDE SEQUENCE [LARGE SCALE GENOMIC DNA]</scope>
</reference>
<proteinExistence type="predicted"/>
<dbReference type="GeneID" id="36397111"/>
<keyword evidence="2" id="KW-1185">Reference proteome</keyword>
<dbReference type="RefSeq" id="XP_024582153.1">
    <property type="nucleotide sequence ID" value="XM_024716567.1"/>
</dbReference>
<dbReference type="Proteomes" id="UP000054928">
    <property type="component" value="Unassembled WGS sequence"/>
</dbReference>
<dbReference type="AlphaFoldDB" id="A0A0P1AU43"/>
<dbReference type="OrthoDB" id="160763at2759"/>
<accession>A0A0P1AU43</accession>
<dbReference type="EMBL" id="CCYD01001640">
    <property type="protein sequence ID" value="CEG45784.1"/>
    <property type="molecule type" value="Genomic_DNA"/>
</dbReference>
<sequence>MEMTSAVIRFALATYFMKTGGNHQSHQSFYRSSWPLSSYEKSLVVEEEAHLSVDMDVSEVLTTHISNLRWLLSEQRIEDWSKGVDELREFITENAHMISLFMEVLVQEQDTEICTQVIEHMCFTKNGEPSMVVDQLIESLDRYCDDQHIAVVRWVDKAVDVIMHRLMQFHEQQFETISANERVEC</sequence>
<evidence type="ECO:0000313" key="1">
    <source>
        <dbReference type="EMBL" id="CEG45784.1"/>
    </source>
</evidence>
<evidence type="ECO:0000313" key="2">
    <source>
        <dbReference type="Proteomes" id="UP000054928"/>
    </source>
</evidence>
<protein>
    <recommendedName>
        <fullName evidence="3">Armadillo-type fold</fullName>
    </recommendedName>
</protein>
<evidence type="ECO:0008006" key="3">
    <source>
        <dbReference type="Google" id="ProtNLM"/>
    </source>
</evidence>
<name>A0A0P1AU43_PLAHL</name>
<organism evidence="1 2">
    <name type="scientific">Plasmopara halstedii</name>
    <name type="common">Downy mildew of sunflower</name>
    <dbReference type="NCBI Taxonomy" id="4781"/>
    <lineage>
        <taxon>Eukaryota</taxon>
        <taxon>Sar</taxon>
        <taxon>Stramenopiles</taxon>
        <taxon>Oomycota</taxon>
        <taxon>Peronosporomycetes</taxon>
        <taxon>Peronosporales</taxon>
        <taxon>Peronosporaceae</taxon>
        <taxon>Plasmopara</taxon>
    </lineage>
</organism>